<accession>A0ABZ0TKP0</accession>
<comment type="subcellular location">
    <subcellularLocation>
        <location evidence="1 8">Cell outer membrane</location>
        <topology evidence="1 8">Multi-pass membrane protein</topology>
    </subcellularLocation>
</comment>
<evidence type="ECO:0000256" key="2">
    <source>
        <dbReference type="ARBA" id="ARBA00022448"/>
    </source>
</evidence>
<sequence length="1035" mass="113486">MEIYIHAKSFYKKLLTLLLLFSIPIISWAQKEQPPTINSHLKGIVLDAVTQEPLPGAAVLISGTTHSVATDKDGKFSFVTGQIFPYTLVITYIGYDKQEVTANGSPVTILLKQSVRALNDVVVVGYGTQSRKSLTGSVSTVSADEIRNKPVASFDQQLQGKAAGVQVSAGTGIPGDGLFFRIRGSTSINAGNDPLYVVDGVFINSQSLQKVTTQGQANNPLSDINPADIESISILKDADATAIYGARAANGVVLITTKRGKYNTAPKVSFNTYFGFAKAPKLWDLVTGPEHAELVNELYRNTEAEAIATGNTAAANTYKYEPFRALTDNPSASPAPRGLPQDQPTYDRLHDVFRTGFIQNYDASVSGGNDKTRYYVGGGFNSQQADLKTNDFQRGSFKFNLDQKISDVFSIGTSTLISQTYRTNARVGDGPQGGILQSALHTPTYLPKVNADGSPAKWAGFDNLDVLINNTNMHSKSNRLISNIYADANITPDLKFRTSWSVDYNTYNEYQYWNSLTNLGAANHNLGTSSISTNSIWTNEQTLTYNKTFSNKHFFSALVGNSLQGTVSSQTLAQGTNFPNDAYQQIASASATTSSSSEDKYNLSSFFSRVTYNYAGKYFIEGNFRADASSKFGKDHRWGYFPSAGVAWQAKEEDFLKNVSFLSNLKIRGSIGLTGNQNGIPNSASRGLWTAGANYLENPGTVPYQLANPDLKWESTRQINVGLDAGFFNNRLSLELNLYNKYTTGLLLNLPLALSSGFTSIIKNAGEMSNKGFEVAINSTNIKTKDFTWQTSFNISHNKNKIEKLPIPIDASYATIRMQQGYSMNSFYVYKQLYVDPQTGNPIYQHADGTTGPTVTANDKVIDGNGLPKFFGGFNNTFAYKGFDLSVFFNFQTGNKVYNNNAYFLEGGGTRDDRRAMDTYQLKRWQKPGDITDVPRLTALGTNYTLSPVSRFIEDGSFLRLSNVNLGYTLPRAIAEKIKAASVRIYFSGSNLWLLTRYKGPDPEINVTADPNVQGYDLGTPPIPRTLQVGANITF</sequence>
<organism evidence="12 13">
    <name type="scientific">Mucilaginibacter sabulilitoris</name>
    <dbReference type="NCBI Taxonomy" id="1173583"/>
    <lineage>
        <taxon>Bacteria</taxon>
        <taxon>Pseudomonadati</taxon>
        <taxon>Bacteroidota</taxon>
        <taxon>Sphingobacteriia</taxon>
        <taxon>Sphingobacteriales</taxon>
        <taxon>Sphingobacteriaceae</taxon>
        <taxon>Mucilaginibacter</taxon>
    </lineage>
</organism>
<dbReference type="InterPro" id="IPR008969">
    <property type="entry name" value="CarboxyPept-like_regulatory"/>
</dbReference>
<keyword evidence="3 8" id="KW-1134">Transmembrane beta strand</keyword>
<evidence type="ECO:0000256" key="1">
    <source>
        <dbReference type="ARBA" id="ARBA00004571"/>
    </source>
</evidence>
<reference evidence="12 13" key="1">
    <citation type="submission" date="2023-11" db="EMBL/GenBank/DDBJ databases">
        <title>Analysis of the Genomes of Mucilaginibacter gossypii cycad 4 and M. sabulilitoris SNA2: microbes with the potential for plant growth promotion.</title>
        <authorList>
            <person name="Hirsch A.M."/>
            <person name="Humm E."/>
            <person name="Rubbi M."/>
            <person name="Del Vecchio G."/>
            <person name="Ha S.M."/>
            <person name="Pellegrini M."/>
            <person name="Gunsalus R.P."/>
        </authorList>
    </citation>
    <scope>NUCLEOTIDE SEQUENCE [LARGE SCALE GENOMIC DNA]</scope>
    <source>
        <strain evidence="12 13">SNA2</strain>
    </source>
</reference>
<name>A0ABZ0TKP0_9SPHI</name>
<keyword evidence="2 8" id="KW-0813">Transport</keyword>
<dbReference type="SUPFAM" id="SSF56935">
    <property type="entry name" value="Porins"/>
    <property type="match status" value="1"/>
</dbReference>
<evidence type="ECO:0000256" key="8">
    <source>
        <dbReference type="PROSITE-ProRule" id="PRU01360"/>
    </source>
</evidence>
<keyword evidence="13" id="KW-1185">Reference proteome</keyword>
<dbReference type="NCBIfam" id="TIGR04056">
    <property type="entry name" value="OMP_RagA_SusC"/>
    <property type="match status" value="1"/>
</dbReference>
<dbReference type="InterPro" id="IPR012910">
    <property type="entry name" value="Plug_dom"/>
</dbReference>
<dbReference type="SUPFAM" id="SSF49464">
    <property type="entry name" value="Carboxypeptidase regulatory domain-like"/>
    <property type="match status" value="1"/>
</dbReference>
<dbReference type="EMBL" id="CP139558">
    <property type="protein sequence ID" value="WPU92748.1"/>
    <property type="molecule type" value="Genomic_DNA"/>
</dbReference>
<feature type="domain" description="TonB-dependent receptor-like beta-barrel" evidence="10">
    <location>
        <begin position="462"/>
        <end position="992"/>
    </location>
</feature>
<evidence type="ECO:0000256" key="9">
    <source>
        <dbReference type="RuleBase" id="RU003357"/>
    </source>
</evidence>
<evidence type="ECO:0000256" key="3">
    <source>
        <dbReference type="ARBA" id="ARBA00022452"/>
    </source>
</evidence>
<evidence type="ECO:0000256" key="6">
    <source>
        <dbReference type="ARBA" id="ARBA00023136"/>
    </source>
</evidence>
<protein>
    <submittedName>
        <fullName evidence="12">TonB-dependent receptor</fullName>
    </submittedName>
</protein>
<dbReference type="Pfam" id="PF13715">
    <property type="entry name" value="CarbopepD_reg_2"/>
    <property type="match status" value="1"/>
</dbReference>
<dbReference type="RefSeq" id="WP_321561908.1">
    <property type="nucleotide sequence ID" value="NZ_CP139558.1"/>
</dbReference>
<dbReference type="InterPro" id="IPR000531">
    <property type="entry name" value="Beta-barrel_TonB"/>
</dbReference>
<keyword evidence="12" id="KW-0675">Receptor</keyword>
<evidence type="ECO:0000313" key="13">
    <source>
        <dbReference type="Proteomes" id="UP001324380"/>
    </source>
</evidence>
<evidence type="ECO:0000313" key="12">
    <source>
        <dbReference type="EMBL" id="WPU92748.1"/>
    </source>
</evidence>
<keyword evidence="6 8" id="KW-0472">Membrane</keyword>
<dbReference type="Pfam" id="PF00593">
    <property type="entry name" value="TonB_dep_Rec_b-barrel"/>
    <property type="match status" value="1"/>
</dbReference>
<dbReference type="Proteomes" id="UP001324380">
    <property type="component" value="Chromosome"/>
</dbReference>
<evidence type="ECO:0000259" key="10">
    <source>
        <dbReference type="Pfam" id="PF00593"/>
    </source>
</evidence>
<keyword evidence="5 9" id="KW-0798">TonB box</keyword>
<dbReference type="Gene3D" id="2.40.170.20">
    <property type="entry name" value="TonB-dependent receptor, beta-barrel domain"/>
    <property type="match status" value="1"/>
</dbReference>
<dbReference type="InterPro" id="IPR037066">
    <property type="entry name" value="Plug_dom_sf"/>
</dbReference>
<evidence type="ECO:0000256" key="7">
    <source>
        <dbReference type="ARBA" id="ARBA00023237"/>
    </source>
</evidence>
<dbReference type="InterPro" id="IPR023997">
    <property type="entry name" value="TonB-dep_OMP_SusC/RagA_CS"/>
</dbReference>
<comment type="similarity">
    <text evidence="8 9">Belongs to the TonB-dependent receptor family.</text>
</comment>
<dbReference type="PROSITE" id="PS52016">
    <property type="entry name" value="TONB_DEPENDENT_REC_3"/>
    <property type="match status" value="1"/>
</dbReference>
<dbReference type="Pfam" id="PF07715">
    <property type="entry name" value="Plug"/>
    <property type="match status" value="1"/>
</dbReference>
<gene>
    <name evidence="12" type="ORF">SNE25_25830</name>
</gene>
<evidence type="ECO:0000259" key="11">
    <source>
        <dbReference type="Pfam" id="PF07715"/>
    </source>
</evidence>
<dbReference type="NCBIfam" id="TIGR04057">
    <property type="entry name" value="SusC_RagA_signa"/>
    <property type="match status" value="1"/>
</dbReference>
<evidence type="ECO:0000256" key="4">
    <source>
        <dbReference type="ARBA" id="ARBA00022692"/>
    </source>
</evidence>
<dbReference type="InterPro" id="IPR036942">
    <property type="entry name" value="Beta-barrel_TonB_sf"/>
</dbReference>
<dbReference type="Gene3D" id="2.170.130.10">
    <property type="entry name" value="TonB-dependent receptor, plug domain"/>
    <property type="match status" value="1"/>
</dbReference>
<keyword evidence="7 8" id="KW-0998">Cell outer membrane</keyword>
<keyword evidence="4 8" id="KW-0812">Transmembrane</keyword>
<feature type="domain" description="TonB-dependent receptor plug" evidence="11">
    <location>
        <begin position="132"/>
        <end position="252"/>
    </location>
</feature>
<evidence type="ECO:0000256" key="5">
    <source>
        <dbReference type="ARBA" id="ARBA00023077"/>
    </source>
</evidence>
<dbReference type="InterPro" id="IPR023996">
    <property type="entry name" value="TonB-dep_OMP_SusC/RagA"/>
</dbReference>
<dbReference type="Gene3D" id="2.60.40.1120">
    <property type="entry name" value="Carboxypeptidase-like, regulatory domain"/>
    <property type="match status" value="1"/>
</dbReference>
<proteinExistence type="inferred from homology"/>
<dbReference type="InterPro" id="IPR039426">
    <property type="entry name" value="TonB-dep_rcpt-like"/>
</dbReference>